<proteinExistence type="predicted"/>
<dbReference type="Pfam" id="PF03659">
    <property type="entry name" value="Glyco_hydro_71"/>
    <property type="match status" value="1"/>
</dbReference>
<sequence length="307" mass="31681">MPGRSAVSVVLLLDIFQEPTRKKTLSGVKSTALMKPRTYSAIWYRKAPAAACSSGGTTANTAIQPQLEYTPAQVLQDKVFFSALLTVAADVSVTCLLRGSRPPENDIGIHHGEASFSGHSGDVVVTIHRGGTVIAKFTGASISDSCTDGIQNYNARVGGASSSAAVSVSTGLKLDDAVCVNGTGVNNFVGLCEFACHYGYCPYSACTCESLGAERKKPNATGTQGCPIPGEDATYSGLCSLSCNYGYCPENACGTEEVELTVPTVSDFAAPACVAGTDDGDLAGLCSYACNFVTALSTPAPVPQRAL</sequence>
<name>A0A8H3N9W4_9EURO</name>
<accession>A0A8H3N9W4</accession>
<gene>
    <name evidence="1" type="ORF">IFM46972_01287</name>
</gene>
<evidence type="ECO:0000313" key="2">
    <source>
        <dbReference type="Proteomes" id="UP000465221"/>
    </source>
</evidence>
<dbReference type="Proteomes" id="UP000465221">
    <property type="component" value="Unassembled WGS sequence"/>
</dbReference>
<protein>
    <submittedName>
        <fullName evidence="1">Uncharacterized protein</fullName>
    </submittedName>
</protein>
<dbReference type="GO" id="GO:0051118">
    <property type="term" value="F:glucan endo-1,3-alpha-glucosidase activity"/>
    <property type="evidence" value="ECO:0007669"/>
    <property type="project" value="InterPro"/>
</dbReference>
<dbReference type="AlphaFoldDB" id="A0A8H3N9W4"/>
<reference evidence="1 2" key="1">
    <citation type="submission" date="2020-01" db="EMBL/GenBank/DDBJ databases">
        <title>Draft genome sequence of Aspergillus udagawae IFM 46972.</title>
        <authorList>
            <person name="Takahashi H."/>
            <person name="Yaguchi T."/>
        </authorList>
    </citation>
    <scope>NUCLEOTIDE SEQUENCE [LARGE SCALE GENOMIC DNA]</scope>
    <source>
        <strain evidence="1 2">IFM 46972</strain>
    </source>
</reference>
<organism evidence="1 2">
    <name type="scientific">Aspergillus udagawae</name>
    <dbReference type="NCBI Taxonomy" id="91492"/>
    <lineage>
        <taxon>Eukaryota</taxon>
        <taxon>Fungi</taxon>
        <taxon>Dikarya</taxon>
        <taxon>Ascomycota</taxon>
        <taxon>Pezizomycotina</taxon>
        <taxon>Eurotiomycetes</taxon>
        <taxon>Eurotiomycetidae</taxon>
        <taxon>Eurotiales</taxon>
        <taxon>Aspergillaceae</taxon>
        <taxon>Aspergillus</taxon>
        <taxon>Aspergillus subgen. Fumigati</taxon>
    </lineage>
</organism>
<comment type="caution">
    <text evidence="1">The sequence shown here is derived from an EMBL/GenBank/DDBJ whole genome shotgun (WGS) entry which is preliminary data.</text>
</comment>
<dbReference type="InterPro" id="IPR005197">
    <property type="entry name" value="Glyco_hydro_71"/>
</dbReference>
<dbReference type="EMBL" id="BLKC01000006">
    <property type="protein sequence ID" value="GFF25111.1"/>
    <property type="molecule type" value="Genomic_DNA"/>
</dbReference>
<evidence type="ECO:0000313" key="1">
    <source>
        <dbReference type="EMBL" id="GFF25111.1"/>
    </source>
</evidence>